<dbReference type="OrthoDB" id="4731956at2"/>
<gene>
    <name evidence="2" type="ordered locus">MMAR_1426</name>
</gene>
<evidence type="ECO:0000313" key="3">
    <source>
        <dbReference type="Proteomes" id="UP000001190"/>
    </source>
</evidence>
<organism evidence="2 3">
    <name type="scientific">Mycobacterium marinum (strain ATCC BAA-535 / M)</name>
    <dbReference type="NCBI Taxonomy" id="216594"/>
    <lineage>
        <taxon>Bacteria</taxon>
        <taxon>Bacillati</taxon>
        <taxon>Actinomycetota</taxon>
        <taxon>Actinomycetes</taxon>
        <taxon>Mycobacteriales</taxon>
        <taxon>Mycobacteriaceae</taxon>
        <taxon>Mycobacterium</taxon>
        <taxon>Mycobacterium ulcerans group</taxon>
    </lineage>
</organism>
<protein>
    <submittedName>
        <fullName evidence="2">Conserved hypothetical secreted protein</fullName>
    </submittedName>
</protein>
<dbReference type="eggNOG" id="ENOG502ZK3D">
    <property type="taxonomic scope" value="Bacteria"/>
</dbReference>
<dbReference type="STRING" id="216594.MMAR_1426"/>
<dbReference type="HOGENOM" id="CLU_150616_0_0_11"/>
<reference evidence="2 3" key="1">
    <citation type="journal article" date="2008" name="Genome Res.">
        <title>Insights from the complete genome sequence of Mycobacterium marinum on the evolution of Mycobacterium tuberculosis.</title>
        <authorList>
            <person name="Stinear T.P."/>
            <person name="Seemann T."/>
            <person name="Harrison P.F."/>
            <person name="Jenkin G.A."/>
            <person name="Davies J.K."/>
            <person name="Johnson P.D."/>
            <person name="Abdellah Z."/>
            <person name="Arrowsmith C."/>
            <person name="Chillingworth T."/>
            <person name="Churcher C."/>
            <person name="Clarke K."/>
            <person name="Cronin A."/>
            <person name="Davis P."/>
            <person name="Goodhead I."/>
            <person name="Holroyd N."/>
            <person name="Jagels K."/>
            <person name="Lord A."/>
            <person name="Moule S."/>
            <person name="Mungall K."/>
            <person name="Norbertczak H."/>
            <person name="Quail M.A."/>
            <person name="Rabbinowitsch E."/>
            <person name="Walker D."/>
            <person name="White B."/>
            <person name="Whitehead S."/>
            <person name="Small P.L."/>
            <person name="Brosch R."/>
            <person name="Ramakrishnan L."/>
            <person name="Fischbach M.A."/>
            <person name="Parkhill J."/>
            <person name="Cole S.T."/>
        </authorList>
    </citation>
    <scope>NUCLEOTIDE SEQUENCE [LARGE SCALE GENOMIC DNA]</scope>
    <source>
        <strain evidence="3">ATCC BAA-535 / M</strain>
    </source>
</reference>
<proteinExistence type="predicted"/>
<name>B2HFN9_MYCMM</name>
<dbReference type="RefSeq" id="WP_012393287.1">
    <property type="nucleotide sequence ID" value="NC_010612.1"/>
</dbReference>
<dbReference type="EMBL" id="CP000854">
    <property type="protein sequence ID" value="ACC39884.1"/>
    <property type="molecule type" value="Genomic_DNA"/>
</dbReference>
<accession>B2HFN9</accession>
<sequence length="136" mass="14414">MMTNLRRRAALIVVTLAAALGLGLLLLSPAGAHLYDDSITGRIVAPITYYGAIAYGPNGVNGRSWNNRTRAQAESSALKLCGVEGCKVLSSFVRCGAVAFDGSARHGGVGRTRQMAEDDARFRLGGGWIETWACNN</sequence>
<evidence type="ECO:0000313" key="2">
    <source>
        <dbReference type="EMBL" id="ACC39884.1"/>
    </source>
</evidence>
<evidence type="ECO:0000259" key="1">
    <source>
        <dbReference type="Pfam" id="PF13827"/>
    </source>
</evidence>
<dbReference type="KEGG" id="mmi:MMAR_1426"/>
<dbReference type="AlphaFoldDB" id="B2HFN9"/>
<keyword evidence="3" id="KW-1185">Reference proteome</keyword>
<feature type="domain" description="DUF4189" evidence="1">
    <location>
        <begin position="50"/>
        <end position="121"/>
    </location>
</feature>
<dbReference type="Pfam" id="PF13827">
    <property type="entry name" value="DUF4189"/>
    <property type="match status" value="1"/>
</dbReference>
<dbReference type="InterPro" id="IPR025240">
    <property type="entry name" value="DUF4189"/>
</dbReference>
<dbReference type="Proteomes" id="UP000001190">
    <property type="component" value="Chromosome"/>
</dbReference>